<feature type="domain" description="TonB C-terminal" evidence="6">
    <location>
        <begin position="139"/>
        <end position="194"/>
    </location>
</feature>
<keyword evidence="4 5" id="KW-0472">Membrane</keyword>
<feature type="transmembrane region" description="Helical" evidence="5">
    <location>
        <begin position="20"/>
        <end position="38"/>
    </location>
</feature>
<keyword evidence="3 5" id="KW-1133">Transmembrane helix</keyword>
<dbReference type="Proteomes" id="UP000253032">
    <property type="component" value="Unassembled WGS sequence"/>
</dbReference>
<evidence type="ECO:0000256" key="1">
    <source>
        <dbReference type="ARBA" id="ARBA00004167"/>
    </source>
</evidence>
<sequence length="205" mass="23625">MQPLIYKERIQRWGFRKSLLTSLIFHGFIIFGISFVVIQQPWEFNKEAIVNIKFANGAFDMQGSSLNGMQSLQQTNQQTAMVARDSNLQDQSQFSVRRLESNSTLESFETIYLNSWQRQIETAGYYEISNSDIIQGNFRVQIKSTIDYMGNLIGAEILKSSGNSMLDTLALRILHQSAPFKPFPENMVANYQQLEIIRDWNFTNS</sequence>
<dbReference type="AlphaFoldDB" id="A0A368BRH3"/>
<evidence type="ECO:0000256" key="3">
    <source>
        <dbReference type="ARBA" id="ARBA00022989"/>
    </source>
</evidence>
<reference evidence="7 8" key="1">
    <citation type="journal article" date="2018" name="Microbiome">
        <title>Fine metagenomic profile of the Mediterranean stratified and mixed water columns revealed by assembly and recruitment.</title>
        <authorList>
            <person name="Haro-Moreno J.M."/>
            <person name="Lopez-Perez M."/>
            <person name="De La Torre J.R."/>
            <person name="Picazo A."/>
            <person name="Camacho A."/>
            <person name="Rodriguez-Valera F."/>
        </authorList>
    </citation>
    <scope>NUCLEOTIDE SEQUENCE [LARGE SCALE GENOMIC DNA]</scope>
    <source>
        <strain evidence="7">MED-G84</strain>
    </source>
</reference>
<dbReference type="EMBL" id="QOPC01000003">
    <property type="protein sequence ID" value="RCL39432.1"/>
    <property type="molecule type" value="Genomic_DNA"/>
</dbReference>
<evidence type="ECO:0000313" key="8">
    <source>
        <dbReference type="Proteomes" id="UP000253032"/>
    </source>
</evidence>
<keyword evidence="2 5" id="KW-0812">Transmembrane</keyword>
<evidence type="ECO:0000259" key="6">
    <source>
        <dbReference type="Pfam" id="PF03544"/>
    </source>
</evidence>
<dbReference type="InterPro" id="IPR006260">
    <property type="entry name" value="TonB/TolA_C"/>
</dbReference>
<evidence type="ECO:0000256" key="4">
    <source>
        <dbReference type="ARBA" id="ARBA00023136"/>
    </source>
</evidence>
<dbReference type="Gene3D" id="3.30.1150.10">
    <property type="match status" value="1"/>
</dbReference>
<comment type="subcellular location">
    <subcellularLocation>
        <location evidence="1">Membrane</location>
        <topology evidence="1">Single-pass membrane protein</topology>
    </subcellularLocation>
</comment>
<comment type="caution">
    <text evidence="7">The sequence shown here is derived from an EMBL/GenBank/DDBJ whole genome shotgun (WGS) entry which is preliminary data.</text>
</comment>
<evidence type="ECO:0000256" key="5">
    <source>
        <dbReference type="SAM" id="Phobius"/>
    </source>
</evidence>
<name>A0A368BRH3_9GAMM</name>
<dbReference type="NCBIfam" id="TIGR01352">
    <property type="entry name" value="tonB_Cterm"/>
    <property type="match status" value="1"/>
</dbReference>
<proteinExistence type="predicted"/>
<dbReference type="SUPFAM" id="SSF74653">
    <property type="entry name" value="TolA/TonB C-terminal domain"/>
    <property type="match status" value="1"/>
</dbReference>
<accession>A0A368BRH3</accession>
<dbReference type="Pfam" id="PF03544">
    <property type="entry name" value="TonB_C"/>
    <property type="match status" value="1"/>
</dbReference>
<evidence type="ECO:0000313" key="7">
    <source>
        <dbReference type="EMBL" id="RCL39432.1"/>
    </source>
</evidence>
<dbReference type="GO" id="GO:0016020">
    <property type="term" value="C:membrane"/>
    <property type="evidence" value="ECO:0007669"/>
    <property type="project" value="UniProtKB-SubCell"/>
</dbReference>
<organism evidence="7 8">
    <name type="scientific">SAR86 cluster bacterium</name>
    <dbReference type="NCBI Taxonomy" id="2030880"/>
    <lineage>
        <taxon>Bacteria</taxon>
        <taxon>Pseudomonadati</taxon>
        <taxon>Pseudomonadota</taxon>
        <taxon>Gammaproteobacteria</taxon>
        <taxon>SAR86 cluster</taxon>
    </lineage>
</organism>
<gene>
    <name evidence="7" type="ORF">DBW98_00885</name>
</gene>
<protein>
    <submittedName>
        <fullName evidence="7">TonB family protein</fullName>
    </submittedName>
</protein>
<evidence type="ECO:0000256" key="2">
    <source>
        <dbReference type="ARBA" id="ARBA00022692"/>
    </source>
</evidence>
<dbReference type="GO" id="GO:0055085">
    <property type="term" value="P:transmembrane transport"/>
    <property type="evidence" value="ECO:0007669"/>
    <property type="project" value="InterPro"/>
</dbReference>
<dbReference type="InterPro" id="IPR037682">
    <property type="entry name" value="TonB_C"/>
</dbReference>